<dbReference type="PRINTS" id="PR00411">
    <property type="entry name" value="PNDRDTASEI"/>
</dbReference>
<dbReference type="EMBL" id="BMRJ01000001">
    <property type="protein sequence ID" value="GGR18526.1"/>
    <property type="molecule type" value="Genomic_DNA"/>
</dbReference>
<gene>
    <name evidence="3" type="ORF">GCM10010196_09540</name>
</gene>
<evidence type="ECO:0000313" key="3">
    <source>
        <dbReference type="EMBL" id="GGR18526.1"/>
    </source>
</evidence>
<keyword evidence="1" id="KW-0560">Oxidoreductase</keyword>
<sequence>MTLVELTAPTLHDNPLVDLPVAIIGAGPIGLAAAANLVERGIPFEIYEAGDRVADSIQSWGHTRLFTPWRHLVDPASRRLLEAAGWTHPREDVLPTGSELVEAYLRPLAALPAVAEHLSTGARVTGVSRDGADRTRTSGRERTAFLLRVSGADGTREVRARAVIDASGTYRSPNSLASSGLDLLGAEEVQHAISTALPDVLGAERERFAARHTIVVGAGHSAANTLLALAELAAGAPGTTITWVIRNSAAVRVSSAADDELPARASLGGRVQQLVAQGRVRLVDRFEIVRLRRDGERVTLIGHRGDALEELTADTVVNATGFRPDLDLLREIRLDLDEVVEAPRRLAPLIDPNLHSCGTVRPHGFAELQHPEPGFFLAGMKSYGRAPTFLLATGYEQVRSIVAHLAGDRAAAAKVELVLPATGVCSSSLGGTASASSSCCGPASPSSCA</sequence>
<dbReference type="Proteomes" id="UP000610303">
    <property type="component" value="Unassembled WGS sequence"/>
</dbReference>
<feature type="region of interest" description="Disordered" evidence="2">
    <location>
        <begin position="430"/>
        <end position="449"/>
    </location>
</feature>
<dbReference type="PANTHER" id="PTHR43539:SF78">
    <property type="entry name" value="FLAVIN-CONTAINING MONOOXYGENASE"/>
    <property type="match status" value="1"/>
</dbReference>
<evidence type="ECO:0000256" key="1">
    <source>
        <dbReference type="ARBA" id="ARBA00023002"/>
    </source>
</evidence>
<evidence type="ECO:0000256" key="2">
    <source>
        <dbReference type="SAM" id="MobiDB-lite"/>
    </source>
</evidence>
<accession>A0A918CEX8</accession>
<dbReference type="Gene3D" id="3.50.50.60">
    <property type="entry name" value="FAD/NAD(P)-binding domain"/>
    <property type="match status" value="1"/>
</dbReference>
<proteinExistence type="predicted"/>
<dbReference type="RefSeq" id="WP_189084123.1">
    <property type="nucleotide sequence ID" value="NZ_BMRJ01000001.1"/>
</dbReference>
<dbReference type="SUPFAM" id="SSF51905">
    <property type="entry name" value="FAD/NAD(P)-binding domain"/>
    <property type="match status" value="1"/>
</dbReference>
<reference evidence="3" key="1">
    <citation type="journal article" date="2014" name="Int. J. Syst. Evol. Microbiol.">
        <title>Complete genome sequence of Corynebacterium casei LMG S-19264T (=DSM 44701T), isolated from a smear-ripened cheese.</title>
        <authorList>
            <consortium name="US DOE Joint Genome Institute (JGI-PGF)"/>
            <person name="Walter F."/>
            <person name="Albersmeier A."/>
            <person name="Kalinowski J."/>
            <person name="Ruckert C."/>
        </authorList>
    </citation>
    <scope>NUCLEOTIDE SEQUENCE</scope>
    <source>
        <strain evidence="3">JCM 3346</strain>
    </source>
</reference>
<dbReference type="GO" id="GO:0050660">
    <property type="term" value="F:flavin adenine dinucleotide binding"/>
    <property type="evidence" value="ECO:0007669"/>
    <property type="project" value="TreeGrafter"/>
</dbReference>
<dbReference type="PANTHER" id="PTHR43539">
    <property type="entry name" value="FLAVIN-BINDING MONOOXYGENASE-LIKE PROTEIN (AFU_ORTHOLOGUE AFUA_4G09220)"/>
    <property type="match status" value="1"/>
</dbReference>
<keyword evidence="4" id="KW-1185">Reference proteome</keyword>
<dbReference type="AlphaFoldDB" id="A0A918CEX8"/>
<dbReference type="GO" id="GO:0004497">
    <property type="term" value="F:monooxygenase activity"/>
    <property type="evidence" value="ECO:0007669"/>
    <property type="project" value="TreeGrafter"/>
</dbReference>
<organism evidence="3 4">
    <name type="scientific">Agromyces mediolanus</name>
    <name type="common">Corynebacterium mediolanum</name>
    <dbReference type="NCBI Taxonomy" id="41986"/>
    <lineage>
        <taxon>Bacteria</taxon>
        <taxon>Bacillati</taxon>
        <taxon>Actinomycetota</taxon>
        <taxon>Actinomycetes</taxon>
        <taxon>Micrococcales</taxon>
        <taxon>Microbacteriaceae</taxon>
        <taxon>Agromyces</taxon>
    </lineage>
</organism>
<dbReference type="InterPro" id="IPR050982">
    <property type="entry name" value="Auxin_biosynth/cation_transpt"/>
</dbReference>
<evidence type="ECO:0000313" key="4">
    <source>
        <dbReference type="Proteomes" id="UP000610303"/>
    </source>
</evidence>
<name>A0A918CEX8_AGRME</name>
<dbReference type="Pfam" id="PF13738">
    <property type="entry name" value="Pyr_redox_3"/>
    <property type="match status" value="1"/>
</dbReference>
<reference evidence="3" key="2">
    <citation type="submission" date="2020-09" db="EMBL/GenBank/DDBJ databases">
        <authorList>
            <person name="Sun Q."/>
            <person name="Ohkuma M."/>
        </authorList>
    </citation>
    <scope>NUCLEOTIDE SEQUENCE</scope>
    <source>
        <strain evidence="3">JCM 3346</strain>
    </source>
</reference>
<dbReference type="InterPro" id="IPR036188">
    <property type="entry name" value="FAD/NAD-bd_sf"/>
</dbReference>
<protein>
    <submittedName>
        <fullName evidence="3">Flavoprotein</fullName>
    </submittedName>
</protein>
<dbReference type="PRINTS" id="PR00368">
    <property type="entry name" value="FADPNR"/>
</dbReference>
<comment type="caution">
    <text evidence="3">The sequence shown here is derived from an EMBL/GenBank/DDBJ whole genome shotgun (WGS) entry which is preliminary data.</text>
</comment>